<dbReference type="Pfam" id="PF05910">
    <property type="entry name" value="DUF868"/>
    <property type="match status" value="1"/>
</dbReference>
<dbReference type="PANTHER" id="PTHR31972:SF16">
    <property type="entry name" value="FAMILY PROTEIN, PUTATIVE (DUF868)-RELATED"/>
    <property type="match status" value="1"/>
</dbReference>
<name>A0A5A7PLF3_STRAF</name>
<dbReference type="InterPro" id="IPR008586">
    <property type="entry name" value="DUF868_pln"/>
</dbReference>
<reference evidence="2" key="1">
    <citation type="journal article" date="2019" name="Curr. Biol.">
        <title>Genome Sequence of Striga asiatica Provides Insight into the Evolution of Plant Parasitism.</title>
        <authorList>
            <person name="Yoshida S."/>
            <person name="Kim S."/>
            <person name="Wafula E.K."/>
            <person name="Tanskanen J."/>
            <person name="Kim Y.M."/>
            <person name="Honaas L."/>
            <person name="Yang Z."/>
            <person name="Spallek T."/>
            <person name="Conn C.E."/>
            <person name="Ichihashi Y."/>
            <person name="Cheong K."/>
            <person name="Cui S."/>
            <person name="Der J.P."/>
            <person name="Gundlach H."/>
            <person name="Jiao Y."/>
            <person name="Hori C."/>
            <person name="Ishida J.K."/>
            <person name="Kasahara H."/>
            <person name="Kiba T."/>
            <person name="Kim M.S."/>
            <person name="Koo N."/>
            <person name="Laohavisit A."/>
            <person name="Lee Y.H."/>
            <person name="Lumba S."/>
            <person name="McCourt P."/>
            <person name="Mortimer J.C."/>
            <person name="Mutuku J.M."/>
            <person name="Nomura T."/>
            <person name="Sasaki-Sekimoto Y."/>
            <person name="Seto Y."/>
            <person name="Wang Y."/>
            <person name="Wakatake T."/>
            <person name="Sakakibara H."/>
            <person name="Demura T."/>
            <person name="Yamaguchi S."/>
            <person name="Yoneyama K."/>
            <person name="Manabe R.I."/>
            <person name="Nelson D.C."/>
            <person name="Schulman A.H."/>
            <person name="Timko M.P."/>
            <person name="dePamphilis C.W."/>
            <person name="Choi D."/>
            <person name="Shirasu K."/>
        </authorList>
    </citation>
    <scope>NUCLEOTIDE SEQUENCE [LARGE SCALE GENOMIC DNA]</scope>
    <source>
        <strain evidence="2">cv. UVA1</strain>
    </source>
</reference>
<evidence type="ECO:0000313" key="2">
    <source>
        <dbReference type="Proteomes" id="UP000325081"/>
    </source>
</evidence>
<organism evidence="1 2">
    <name type="scientific">Striga asiatica</name>
    <name type="common">Asiatic witchweed</name>
    <name type="synonym">Buchnera asiatica</name>
    <dbReference type="NCBI Taxonomy" id="4170"/>
    <lineage>
        <taxon>Eukaryota</taxon>
        <taxon>Viridiplantae</taxon>
        <taxon>Streptophyta</taxon>
        <taxon>Embryophyta</taxon>
        <taxon>Tracheophyta</taxon>
        <taxon>Spermatophyta</taxon>
        <taxon>Magnoliopsida</taxon>
        <taxon>eudicotyledons</taxon>
        <taxon>Gunneridae</taxon>
        <taxon>Pentapetalae</taxon>
        <taxon>asterids</taxon>
        <taxon>lamiids</taxon>
        <taxon>Lamiales</taxon>
        <taxon>Orobanchaceae</taxon>
        <taxon>Buchnereae</taxon>
        <taxon>Striga</taxon>
    </lineage>
</organism>
<dbReference type="AlphaFoldDB" id="A0A5A7PLF3"/>
<accession>A0A5A7PLF3</accession>
<keyword evidence="2" id="KW-1185">Reference proteome</keyword>
<gene>
    <name evidence="1" type="ORF">STAS_09854</name>
</gene>
<dbReference type="OrthoDB" id="678233at2759"/>
<comment type="caution">
    <text evidence="1">The sequence shown here is derived from an EMBL/GenBank/DDBJ whole genome shotgun (WGS) entry which is preliminary data.</text>
</comment>
<proteinExistence type="predicted"/>
<protein>
    <submittedName>
        <fullName evidence="1">Uncharacterized protein</fullName>
    </submittedName>
</protein>
<dbReference type="EMBL" id="BKCP01004783">
    <property type="protein sequence ID" value="GER33705.1"/>
    <property type="molecule type" value="Genomic_DNA"/>
</dbReference>
<dbReference type="PANTHER" id="PTHR31972">
    <property type="entry name" value="EXPRESSED PROTEIN"/>
    <property type="match status" value="1"/>
</dbReference>
<sequence length="282" mass="30955">MRSIGICHGEQSVKVSNSHGPSTPPQAASSSSIVSTYKVKLSTGESLVVELTWHETISKITILPSAHDQAARNHIILREAQGKERLPGSEIEVHWDLTRAEFGPGPEPISEFYIMVVVGSEPGLVLGDLGPKPDDLPRKFKLVSRLEFVLGSSWRSTGVRFSGDGRRHDVSVEFSGGDVSRKSSLSVRVDGKSVVEAKGLGWNFRGNQTVFLDDGLVVVDLMWDLYGWLFGPVLSGRAVFLFRTRAGLDKRLWLEVEKNGVKDDDDDFGFSMVVCACKNNPD</sequence>
<dbReference type="Proteomes" id="UP000325081">
    <property type="component" value="Unassembled WGS sequence"/>
</dbReference>
<evidence type="ECO:0000313" key="1">
    <source>
        <dbReference type="EMBL" id="GER33705.1"/>
    </source>
</evidence>